<evidence type="ECO:0000256" key="2">
    <source>
        <dbReference type="ARBA" id="ARBA00004906"/>
    </source>
</evidence>
<evidence type="ECO:0000313" key="9">
    <source>
        <dbReference type="Proteomes" id="UP001516464"/>
    </source>
</evidence>
<dbReference type="EC" id="2.3.2.26" evidence="3"/>
<feature type="domain" description="HECT" evidence="7">
    <location>
        <begin position="2083"/>
        <end position="2419"/>
    </location>
</feature>
<dbReference type="Pfam" id="PF06025">
    <property type="entry name" value="DUF913"/>
    <property type="match status" value="1"/>
</dbReference>
<evidence type="ECO:0000256" key="4">
    <source>
        <dbReference type="ARBA" id="ARBA00022679"/>
    </source>
</evidence>
<evidence type="ECO:0000256" key="3">
    <source>
        <dbReference type="ARBA" id="ARBA00012485"/>
    </source>
</evidence>
<dbReference type="InterPro" id="IPR000569">
    <property type="entry name" value="HECT_dom"/>
</dbReference>
<keyword evidence="9" id="KW-1185">Reference proteome</keyword>
<dbReference type="PROSITE" id="PS50237">
    <property type="entry name" value="HECT"/>
    <property type="match status" value="1"/>
</dbReference>
<dbReference type="InterPro" id="IPR035983">
    <property type="entry name" value="Hect_E3_ubiquitin_ligase"/>
</dbReference>
<evidence type="ECO:0000259" key="7">
    <source>
        <dbReference type="PROSITE" id="PS50237"/>
    </source>
</evidence>
<evidence type="ECO:0000256" key="6">
    <source>
        <dbReference type="PROSITE-ProRule" id="PRU00104"/>
    </source>
</evidence>
<evidence type="ECO:0000313" key="8">
    <source>
        <dbReference type="EMBL" id="KAF7684283.1"/>
    </source>
</evidence>
<comment type="pathway">
    <text evidence="2">Protein modification; protein ubiquitination.</text>
</comment>
<dbReference type="Gene3D" id="3.90.1750.10">
    <property type="entry name" value="Hect, E3 ligase catalytic domains"/>
    <property type="match status" value="1"/>
</dbReference>
<dbReference type="Gene3D" id="3.30.2410.10">
    <property type="entry name" value="Hect, E3 ligase catalytic domain"/>
    <property type="match status" value="1"/>
</dbReference>
<sequence length="2419" mass="281512">MKIEIYKTNKIANKDIPETQYIMDSKNKPELTRRLNEVALTCSLTKNNLTNWLTVLNFLDAKLETTAKKYFQNGLQVLDFQETDKLLINSIFKFYQALVLRASYRSIFNSYEWLVLFSYSFDLDLAYESLKCLYQLCSVLYNSRTARYSLSFIKGDDLWPLCLKPHSQALPQTPSFMQINAHKPEKYKNKIGEKNMHEGKIQNEKKILFKYIRECKDIILTKDIKVFVNELRILFYGDLNILEIIKYKAYACDVLLNMEDVEVDALKQILYKLINIISDKNQYTDLRVASIELLDAFIVKMIQLETIFEIIDINFDNGIIISIFKNVLKNEEDSSQDFINAFFKLLVNIISHPTGAARMLDVGLLNYALDNIGTKYNTELLIIIQTMISTIPAALNKLFDLNGIAVLCQNSMISQEFTVSVLKLFYNILKFNEQRETLINKFLDTEIPSLIRATFDSQILDAIPFSLSIIGYYIHMLPTNIPVIMELGLHECIFSLFNNIPKNSKLIFSLIDVIDALCLYSPIINSILEKNIMKKLIFILLDDDYFGDDNSKVLVFGSSIEELIRHHPVLSDKVIEGIMEVGNKIKEKMNTNRIISIEVEPFDIKNYYSPETKYFKRYLKFLDSTMNDNLMTNLLENGGLALIVSIYQLPIYIKNYFSSLLLSLSSYKVKDRLEVIELFFNLMFNEIENLCIKLETNFNDMELQILSRNLNIIHTTCFIILPGDIKNPVKYLNILIHTYYITSKIYNENIFIGQFHINALIEQGCNARSIPYFYTLRLFNYIYTTMFRGYENYDNEFSTKFIGLIKNDIMKKECETIQHLKQIFYLIAILKSITAASTLVFETIFIENKMDDLLLNILKDVIECMYYSDNHEHNLMINLYFKNLFGIIKNIIKEDSPTEFISKVNIMLDLISNENIMFDSEFYETIFYIYERIIGCKQTLLPFITYNNYLNINSNFDEKKLLKYLNENEYAFNPMLIKSKESFEWLMNHSRYKIIDKIQRSNYYAFYYMIKYLEDDMTPSLLYNLDFLILITNSLFIYSFLFVKMEKKTLCIDPGILTNYLYSVKWTVDNAEYLMRFIIILLRLIESKSLCMTKSQLFNLCPFVDILKIISKAKRIEYLISGFNLLVRYFTEDYNMVCSVIKRENSNNKIEISYRSINVIYNLEGHDECLVLNVVNELVKYIKGNDNLGCCVALQVLCEIIFNGSDIDAAHKICNHIGAIFELLNEDIKFFERIFIKFIAYKTMDNIVNIHWYKSYWAGYFIVILFNSNDNIELKESILILMLNLLKESNIKLIYAILDLLYKILTSNSRKIEEDDDYLSSSDDEKQKDDKSNIYKQEIIELFDEMNVISGVINVLDSLDVSSPYFKLIHKSGLRFLDCFGKYASGEDNVVSSDEDSDLEGYSYGGWDSGEELINGNGSDIEEEEDDIDLIEDDFIVINSDPTLDRPYSGPENPRLSHQVLDDYVYYYWKDKNDFLRKYNFFGVIRRWVVGFHFLSGDINLKGFYWPYVNNEHALNDLTKINNNEMEVDEEINNEEADNVEGEESEYNEDICTFQEGCMCAECLNESDQSSVGDYNGEFPELDASVLNSLPENILREVIYNFYEERRSQSSTYVPINTNFFNSLNELPRIIFEEEELRHKDNYFVPKKRVDNPIEDIPQTKPETKFVPIEFITIELIDPLLRLMYYDECEDREVCYRVLSNACSSKRMRSALISKIIAVIEWCLDNIGIINNIPGDNTSDDPLITLDISLSLVSYLISMDDKYGEFFLQNIRYFNILNQILKTNDNTSVIANTINIIYSIGNTFKSSASNYDSNNPDAFIYNISNIQIDGFLDVIKKDDLNDKIIEEITEFLCMTLKYFVNYYIDYYFTVILEDCDKLLPIIPSTYNKEAYLILKRISRCSRCVLEISLKKVHTNISQSYYSYLRRLHDHPVWDKIFNSLPNDLESGSVLALSDLFNSFFIIATLRIEEKASELLIKSIGGNEDVSDKKNLLSSYNNPQFFSFFKNIVEKHSKYYNIIVDNNVNLLLGTLSPLLNMNVLNFDNKRKWMKNRFDSRKLSIIPFTIEVDRTNLFEDSFSQIMSANPSVLQEERLSIRFAGEEGVDAGGVSREWYTLIGEAMVNPDYALFTPSTDDKVTYFPNKSSHVNPEHLLFFRFAGRVVAKAIREDRLMDVHFSRPFYKYLLDRPVGVEDLESLDIYKSLIWMRNNSIDEHGMLDLTFSTDYEEFGKVSVVDLIPNGRSIKVTDSNKEDYIRLIAEFTLLKGVAKQLEAFKEGFYEIVDKTVMSIFNEKELELLICGLPDIDVDDWRNNTEYVGYTPGDSVVVWFWRAVRSFGNEDRARLLQFVTGTSRLPIGGFGMLQGSHGIQKFQIHRESGSTKRLPSAHTCFNQLDLPVYESYEELARCLSLAIKECGTGFGFV</sequence>
<gene>
    <name evidence="8" type="ORF">TCON_0532</name>
</gene>
<comment type="caution">
    <text evidence="8">The sequence shown here is derived from an EMBL/GenBank/DDBJ whole genome shotgun (WGS) entry which is preliminary data.</text>
</comment>
<dbReference type="InterPro" id="IPR050409">
    <property type="entry name" value="E3_ubiq-protein_ligase"/>
</dbReference>
<dbReference type="InterPro" id="IPR010314">
    <property type="entry name" value="E3_Ub_ligase_DUF913"/>
</dbReference>
<accession>A0ABQ7I1G8</accession>
<dbReference type="Pfam" id="PF00632">
    <property type="entry name" value="HECT"/>
    <property type="match status" value="1"/>
</dbReference>
<dbReference type="Gene3D" id="3.30.2160.10">
    <property type="entry name" value="Hect, E3 ligase catalytic domain"/>
    <property type="match status" value="1"/>
</dbReference>
<dbReference type="SUPFAM" id="SSF56204">
    <property type="entry name" value="Hect, E3 ligase catalytic domain"/>
    <property type="match status" value="1"/>
</dbReference>
<keyword evidence="5 6" id="KW-0833">Ubl conjugation pathway</keyword>
<organism evidence="8 9">
    <name type="scientific">Astathelohania contejeani</name>
    <dbReference type="NCBI Taxonomy" id="164912"/>
    <lineage>
        <taxon>Eukaryota</taxon>
        <taxon>Fungi</taxon>
        <taxon>Fungi incertae sedis</taxon>
        <taxon>Microsporidia</taxon>
        <taxon>Astathelohaniidae</taxon>
        <taxon>Astathelohania</taxon>
    </lineage>
</organism>
<dbReference type="InterPro" id="IPR016024">
    <property type="entry name" value="ARM-type_fold"/>
</dbReference>
<reference evidence="8 9" key="1">
    <citation type="submission" date="2019-01" db="EMBL/GenBank/DDBJ databases">
        <title>Genomes sequencing and comparative genomics of infectious freshwater microsporidia, Cucumispora dikerogammari and Thelohania contejeani.</title>
        <authorList>
            <person name="Cormier A."/>
            <person name="Giraud I."/>
            <person name="Wattier R."/>
            <person name="Teixeira M."/>
            <person name="Grandjean F."/>
            <person name="Rigaud T."/>
            <person name="Cordaux R."/>
        </authorList>
    </citation>
    <scope>NUCLEOTIDE SEQUENCE [LARGE SCALE GENOMIC DNA]</scope>
    <source>
        <strain evidence="8">T1</strain>
        <tissue evidence="8">Spores</tissue>
    </source>
</reference>
<dbReference type="CDD" id="cd00078">
    <property type="entry name" value="HECTc"/>
    <property type="match status" value="1"/>
</dbReference>
<protein>
    <recommendedName>
        <fullName evidence="3">HECT-type E3 ubiquitin transferase</fullName>
        <ecNumber evidence="3">2.3.2.26</ecNumber>
    </recommendedName>
</protein>
<evidence type="ECO:0000256" key="5">
    <source>
        <dbReference type="ARBA" id="ARBA00022786"/>
    </source>
</evidence>
<proteinExistence type="predicted"/>
<dbReference type="EMBL" id="SBIQ01000020">
    <property type="protein sequence ID" value="KAF7684283.1"/>
    <property type="molecule type" value="Genomic_DNA"/>
</dbReference>
<dbReference type="SMART" id="SM00119">
    <property type="entry name" value="HECTc"/>
    <property type="match status" value="1"/>
</dbReference>
<feature type="active site" description="Glycyl thioester intermediate" evidence="6">
    <location>
        <position position="2386"/>
    </location>
</feature>
<dbReference type="Proteomes" id="UP001516464">
    <property type="component" value="Unassembled WGS sequence"/>
</dbReference>
<comment type="catalytic activity">
    <reaction evidence="1">
        <text>S-ubiquitinyl-[E2 ubiquitin-conjugating enzyme]-L-cysteine + [acceptor protein]-L-lysine = [E2 ubiquitin-conjugating enzyme]-L-cysteine + N(6)-ubiquitinyl-[acceptor protein]-L-lysine.</text>
        <dbReference type="EC" id="2.3.2.26"/>
    </reaction>
</comment>
<dbReference type="PANTHER" id="PTHR11254:SF440">
    <property type="entry name" value="E3 UBIQUITIN-PROTEIN LIGASE NEDD-4"/>
    <property type="match status" value="1"/>
</dbReference>
<dbReference type="SUPFAM" id="SSF48371">
    <property type="entry name" value="ARM repeat"/>
    <property type="match status" value="1"/>
</dbReference>
<evidence type="ECO:0000256" key="1">
    <source>
        <dbReference type="ARBA" id="ARBA00000885"/>
    </source>
</evidence>
<name>A0ABQ7I1G8_9MICR</name>
<keyword evidence="4" id="KW-0808">Transferase</keyword>
<dbReference type="PANTHER" id="PTHR11254">
    <property type="entry name" value="HECT DOMAIN UBIQUITIN-PROTEIN LIGASE"/>
    <property type="match status" value="1"/>
</dbReference>